<dbReference type="Proteomes" id="UP000266861">
    <property type="component" value="Unassembled WGS sequence"/>
</dbReference>
<name>A0A397J0I2_9GLOM</name>
<organism evidence="1 2">
    <name type="scientific">Diversispora epigaea</name>
    <dbReference type="NCBI Taxonomy" id="1348612"/>
    <lineage>
        <taxon>Eukaryota</taxon>
        <taxon>Fungi</taxon>
        <taxon>Fungi incertae sedis</taxon>
        <taxon>Mucoromycota</taxon>
        <taxon>Glomeromycotina</taxon>
        <taxon>Glomeromycetes</taxon>
        <taxon>Diversisporales</taxon>
        <taxon>Diversisporaceae</taxon>
        <taxon>Diversispora</taxon>
    </lineage>
</organism>
<dbReference type="EMBL" id="PQFF01000109">
    <property type="protein sequence ID" value="RHZ81805.1"/>
    <property type="molecule type" value="Genomic_DNA"/>
</dbReference>
<evidence type="ECO:0000313" key="2">
    <source>
        <dbReference type="Proteomes" id="UP000266861"/>
    </source>
</evidence>
<evidence type="ECO:0000313" key="1">
    <source>
        <dbReference type="EMBL" id="RHZ81805.1"/>
    </source>
</evidence>
<dbReference type="AlphaFoldDB" id="A0A397J0I2"/>
<gene>
    <name evidence="1" type="ORF">Glove_117g28</name>
</gene>
<dbReference type="OrthoDB" id="2429015at2759"/>
<proteinExistence type="predicted"/>
<protein>
    <submittedName>
        <fullName evidence="1">Uncharacterized protein</fullName>
    </submittedName>
</protein>
<reference evidence="1 2" key="1">
    <citation type="submission" date="2018-08" db="EMBL/GenBank/DDBJ databases">
        <title>Genome and evolution of the arbuscular mycorrhizal fungus Diversispora epigaea (formerly Glomus versiforme) and its bacterial endosymbionts.</title>
        <authorList>
            <person name="Sun X."/>
            <person name="Fei Z."/>
            <person name="Harrison M."/>
        </authorList>
    </citation>
    <scope>NUCLEOTIDE SEQUENCE [LARGE SCALE GENOMIC DNA]</scope>
    <source>
        <strain evidence="1 2">IT104</strain>
    </source>
</reference>
<sequence>MSDFFQNARAGKDIINYTVVFEVKLKRAPPLQFKAYMVQSIGLSLRFYFMDYLGKYRLFEIETCEIPTNLEGVNLFTSFFRAVVTWALMVRDTDQEFRMVRNRSTRYSNAHNLRVLSEINHNKSRTRS</sequence>
<accession>A0A397J0I2</accession>
<keyword evidence="2" id="KW-1185">Reference proteome</keyword>
<comment type="caution">
    <text evidence="1">The sequence shown here is derived from an EMBL/GenBank/DDBJ whole genome shotgun (WGS) entry which is preliminary data.</text>
</comment>